<evidence type="ECO:0000256" key="1">
    <source>
        <dbReference type="SAM" id="Phobius"/>
    </source>
</evidence>
<keyword evidence="1" id="KW-0812">Transmembrane</keyword>
<evidence type="ECO:0000313" key="2">
    <source>
        <dbReference type="EMBL" id="MFC3203223.1"/>
    </source>
</evidence>
<name>A0ABV7JYX0_9ALTE</name>
<keyword evidence="1" id="KW-1133">Transmembrane helix</keyword>
<feature type="transmembrane region" description="Helical" evidence="1">
    <location>
        <begin position="127"/>
        <end position="145"/>
    </location>
</feature>
<accession>A0ABV7JYX0</accession>
<dbReference type="EMBL" id="JBHRSX010000066">
    <property type="protein sequence ID" value="MFC3203223.1"/>
    <property type="molecule type" value="Genomic_DNA"/>
</dbReference>
<sequence length="155" mass="17362">MSTAQKRKYLKYTLATGWLCLFIMLLLSGSVLTGFINGNSASGTVMDKQVYIEQIRGAGSPRESELHEITVQYQVAGETYQIYANAHIYAGMGLIEEGDNLIVVYSPSNPAQAQVLSYALYSPMVSILGYVTFVCFLVGFPRWFLWRNKPIKDEK</sequence>
<feature type="transmembrane region" description="Helical" evidence="1">
    <location>
        <begin position="12"/>
        <end position="36"/>
    </location>
</feature>
<protein>
    <submittedName>
        <fullName evidence="2">DUF3592 domain-containing protein</fullName>
    </submittedName>
</protein>
<organism evidence="2 3">
    <name type="scientific">Alteromonas oceani</name>
    <dbReference type="NCBI Taxonomy" id="2071609"/>
    <lineage>
        <taxon>Bacteria</taxon>
        <taxon>Pseudomonadati</taxon>
        <taxon>Pseudomonadota</taxon>
        <taxon>Gammaproteobacteria</taxon>
        <taxon>Alteromonadales</taxon>
        <taxon>Alteromonadaceae</taxon>
        <taxon>Alteromonas/Salinimonas group</taxon>
        <taxon>Alteromonas</taxon>
    </lineage>
</organism>
<proteinExistence type="predicted"/>
<reference evidence="3" key="1">
    <citation type="journal article" date="2019" name="Int. J. Syst. Evol. Microbiol.">
        <title>The Global Catalogue of Microorganisms (GCM) 10K type strain sequencing project: providing services to taxonomists for standard genome sequencing and annotation.</title>
        <authorList>
            <consortium name="The Broad Institute Genomics Platform"/>
            <consortium name="The Broad Institute Genome Sequencing Center for Infectious Disease"/>
            <person name="Wu L."/>
            <person name="Ma J."/>
        </authorList>
    </citation>
    <scope>NUCLEOTIDE SEQUENCE [LARGE SCALE GENOMIC DNA]</scope>
    <source>
        <strain evidence="3">KCTC 52449</strain>
    </source>
</reference>
<keyword evidence="3" id="KW-1185">Reference proteome</keyword>
<evidence type="ECO:0000313" key="3">
    <source>
        <dbReference type="Proteomes" id="UP001595477"/>
    </source>
</evidence>
<gene>
    <name evidence="2" type="ORF">ACFOEW_15535</name>
</gene>
<dbReference type="RefSeq" id="WP_123324714.1">
    <property type="nucleotide sequence ID" value="NZ_JBHRSX010000066.1"/>
</dbReference>
<keyword evidence="1" id="KW-0472">Membrane</keyword>
<dbReference type="Proteomes" id="UP001595477">
    <property type="component" value="Unassembled WGS sequence"/>
</dbReference>
<comment type="caution">
    <text evidence="2">The sequence shown here is derived from an EMBL/GenBank/DDBJ whole genome shotgun (WGS) entry which is preliminary data.</text>
</comment>